<evidence type="ECO:0000313" key="8">
    <source>
        <dbReference type="Proteomes" id="UP001558713"/>
    </source>
</evidence>
<comment type="similarity">
    <text evidence="2 6">Belongs to the plant self-incompatibility (S1) protein family.</text>
</comment>
<reference evidence="7 8" key="1">
    <citation type="submission" date="2024-04" db="EMBL/GenBank/DDBJ databases">
        <title>Genome assembly C_amara_ONT_v2.</title>
        <authorList>
            <person name="Yant L."/>
            <person name="Moore C."/>
            <person name="Slenker M."/>
        </authorList>
    </citation>
    <scope>NUCLEOTIDE SEQUENCE [LARGE SCALE GENOMIC DNA]</scope>
    <source>
        <tissue evidence="7">Leaf</tissue>
    </source>
</reference>
<keyword evidence="3 6" id="KW-0713">Self-incompatibility</keyword>
<protein>
    <recommendedName>
        <fullName evidence="6">S-protein homolog</fullName>
    </recommendedName>
</protein>
<keyword evidence="5" id="KW-0732">Signal</keyword>
<dbReference type="Proteomes" id="UP001558713">
    <property type="component" value="Unassembled WGS sequence"/>
</dbReference>
<dbReference type="Pfam" id="PF05938">
    <property type="entry name" value="Self-incomp_S1"/>
    <property type="match status" value="1"/>
</dbReference>
<sequence length="108" mass="12458">MTNSLGGPVLTVHCKSKDDDLGPHAVPFNQNYHFGFKPNILKTTLFFCSFRWDKQFKWFDIFDAQRDEDICVNCNWVIKPDGPCRLGKKQKCFPWNKAGPTFSDVPSK</sequence>
<dbReference type="GO" id="GO:0060320">
    <property type="term" value="P:rejection of self pollen"/>
    <property type="evidence" value="ECO:0007669"/>
    <property type="project" value="UniProtKB-KW"/>
</dbReference>
<evidence type="ECO:0000256" key="6">
    <source>
        <dbReference type="RuleBase" id="RU367044"/>
    </source>
</evidence>
<dbReference type="GO" id="GO:0005576">
    <property type="term" value="C:extracellular region"/>
    <property type="evidence" value="ECO:0007669"/>
    <property type="project" value="UniProtKB-SubCell"/>
</dbReference>
<name>A0ABD0Z2B8_CARAN</name>
<evidence type="ECO:0000256" key="2">
    <source>
        <dbReference type="ARBA" id="ARBA00005581"/>
    </source>
</evidence>
<comment type="caution">
    <text evidence="7">The sequence shown here is derived from an EMBL/GenBank/DDBJ whole genome shotgun (WGS) entry which is preliminary data.</text>
</comment>
<dbReference type="InterPro" id="IPR010264">
    <property type="entry name" value="Self-incomp_S1"/>
</dbReference>
<proteinExistence type="inferred from homology"/>
<organism evidence="7 8">
    <name type="scientific">Cardamine amara subsp. amara</name>
    <dbReference type="NCBI Taxonomy" id="228776"/>
    <lineage>
        <taxon>Eukaryota</taxon>
        <taxon>Viridiplantae</taxon>
        <taxon>Streptophyta</taxon>
        <taxon>Embryophyta</taxon>
        <taxon>Tracheophyta</taxon>
        <taxon>Spermatophyta</taxon>
        <taxon>Magnoliopsida</taxon>
        <taxon>eudicotyledons</taxon>
        <taxon>Gunneridae</taxon>
        <taxon>Pentapetalae</taxon>
        <taxon>rosids</taxon>
        <taxon>malvids</taxon>
        <taxon>Brassicales</taxon>
        <taxon>Brassicaceae</taxon>
        <taxon>Cardamineae</taxon>
        <taxon>Cardamine</taxon>
    </lineage>
</organism>
<dbReference type="EMBL" id="JBANAX010000912">
    <property type="protein sequence ID" value="KAL1188787.1"/>
    <property type="molecule type" value="Genomic_DNA"/>
</dbReference>
<keyword evidence="4 6" id="KW-0964">Secreted</keyword>
<gene>
    <name evidence="7" type="ORF">V5N11_021950</name>
</gene>
<keyword evidence="8" id="KW-1185">Reference proteome</keyword>
<dbReference type="PANTHER" id="PTHR31232:SF43">
    <property type="entry name" value="S-PROTEIN HOMOLOG 29-RELATED"/>
    <property type="match status" value="1"/>
</dbReference>
<evidence type="ECO:0000256" key="1">
    <source>
        <dbReference type="ARBA" id="ARBA00004613"/>
    </source>
</evidence>
<accession>A0ABD0Z2B8</accession>
<evidence type="ECO:0000256" key="5">
    <source>
        <dbReference type="ARBA" id="ARBA00022729"/>
    </source>
</evidence>
<dbReference type="AlphaFoldDB" id="A0ABD0Z2B8"/>
<dbReference type="PANTHER" id="PTHR31232">
    <property type="match status" value="1"/>
</dbReference>
<evidence type="ECO:0000256" key="4">
    <source>
        <dbReference type="ARBA" id="ARBA00022525"/>
    </source>
</evidence>
<evidence type="ECO:0000313" key="7">
    <source>
        <dbReference type="EMBL" id="KAL1188787.1"/>
    </source>
</evidence>
<comment type="subcellular location">
    <subcellularLocation>
        <location evidence="1 6">Secreted</location>
    </subcellularLocation>
</comment>
<evidence type="ECO:0000256" key="3">
    <source>
        <dbReference type="ARBA" id="ARBA00022471"/>
    </source>
</evidence>